<keyword evidence="1" id="KW-0472">Membrane</keyword>
<evidence type="ECO:0000313" key="2">
    <source>
        <dbReference type="EMBL" id="QJA95917.1"/>
    </source>
</evidence>
<organism evidence="2">
    <name type="scientific">viral metagenome</name>
    <dbReference type="NCBI Taxonomy" id="1070528"/>
    <lineage>
        <taxon>unclassified sequences</taxon>
        <taxon>metagenomes</taxon>
        <taxon>organismal metagenomes</taxon>
    </lineage>
</organism>
<feature type="transmembrane region" description="Helical" evidence="1">
    <location>
        <begin position="89"/>
        <end position="114"/>
    </location>
</feature>
<gene>
    <name evidence="2" type="ORF">MM415B05062_0007</name>
</gene>
<protein>
    <submittedName>
        <fullName evidence="2">Uncharacterized protein</fullName>
    </submittedName>
</protein>
<dbReference type="AlphaFoldDB" id="A0A6M3LKL6"/>
<proteinExistence type="predicted"/>
<name>A0A6M3LKL6_9ZZZZ</name>
<keyword evidence="1" id="KW-0812">Transmembrane</keyword>
<keyword evidence="1" id="KW-1133">Transmembrane helix</keyword>
<evidence type="ECO:0000256" key="1">
    <source>
        <dbReference type="SAM" id="Phobius"/>
    </source>
</evidence>
<sequence>MKPRSWDAEWREMSGEDLFRPRDEWDADIPPGSLRGEALALMDAAVRVTAEIDATIAALPWPRRWPARAVVALVWGWIRLVREPREMDAMIVLIVAVCAFCVAAVAGYLVGLALP</sequence>
<reference evidence="2" key="1">
    <citation type="submission" date="2020-03" db="EMBL/GenBank/DDBJ databases">
        <title>The deep terrestrial virosphere.</title>
        <authorList>
            <person name="Holmfeldt K."/>
            <person name="Nilsson E."/>
            <person name="Simone D."/>
            <person name="Lopez-Fernandez M."/>
            <person name="Wu X."/>
            <person name="de Brujin I."/>
            <person name="Lundin D."/>
            <person name="Andersson A."/>
            <person name="Bertilsson S."/>
            <person name="Dopson M."/>
        </authorList>
    </citation>
    <scope>NUCLEOTIDE SEQUENCE</scope>
    <source>
        <strain evidence="2">MM415B05062</strain>
    </source>
</reference>
<dbReference type="EMBL" id="MT143355">
    <property type="protein sequence ID" value="QJA95917.1"/>
    <property type="molecule type" value="Genomic_DNA"/>
</dbReference>
<accession>A0A6M3LKL6</accession>